<proteinExistence type="predicted"/>
<evidence type="ECO:0000313" key="2">
    <source>
        <dbReference type="EMBL" id="KAK9845749.1"/>
    </source>
</evidence>
<name>A0AAW1SHB9_9CHLO</name>
<accession>A0AAW1SHB9</accession>
<gene>
    <name evidence="2" type="ORF">WJX81_001345</name>
</gene>
<evidence type="ECO:0000313" key="3">
    <source>
        <dbReference type="Proteomes" id="UP001445335"/>
    </source>
</evidence>
<feature type="transmembrane region" description="Helical" evidence="1">
    <location>
        <begin position="99"/>
        <end position="120"/>
    </location>
</feature>
<comment type="caution">
    <text evidence="2">The sequence shown here is derived from an EMBL/GenBank/DDBJ whole genome shotgun (WGS) entry which is preliminary data.</text>
</comment>
<reference evidence="2 3" key="1">
    <citation type="journal article" date="2024" name="Nat. Commun.">
        <title>Phylogenomics reveals the evolutionary origins of lichenization in chlorophyte algae.</title>
        <authorList>
            <person name="Puginier C."/>
            <person name="Libourel C."/>
            <person name="Otte J."/>
            <person name="Skaloud P."/>
            <person name="Haon M."/>
            <person name="Grisel S."/>
            <person name="Petersen M."/>
            <person name="Berrin J.G."/>
            <person name="Delaux P.M."/>
            <person name="Dal Grande F."/>
            <person name="Keller J."/>
        </authorList>
    </citation>
    <scope>NUCLEOTIDE SEQUENCE [LARGE SCALE GENOMIC DNA]</scope>
    <source>
        <strain evidence="2 3">SAG 245.80</strain>
    </source>
</reference>
<keyword evidence="1" id="KW-0472">Membrane</keyword>
<keyword evidence="1" id="KW-1133">Transmembrane helix</keyword>
<keyword evidence="1" id="KW-0812">Transmembrane</keyword>
<dbReference type="AlphaFoldDB" id="A0AAW1SHB9"/>
<evidence type="ECO:0000256" key="1">
    <source>
        <dbReference type="SAM" id="Phobius"/>
    </source>
</evidence>
<dbReference type="EMBL" id="JALJOU010000002">
    <property type="protein sequence ID" value="KAK9845749.1"/>
    <property type="molecule type" value="Genomic_DNA"/>
</dbReference>
<feature type="transmembrane region" description="Helical" evidence="1">
    <location>
        <begin position="67"/>
        <end position="87"/>
    </location>
</feature>
<sequence length="225" mass="24193">MPFEGVLATEGNGGAARNGAPYNANGGLRGRGAEHVRNGHAYTATPICPATSYLDLLGAAQKVNLCATASCIGSIIVLNLALWAFLFGGQHSTSRHIMASKLVVGLAILGWLLVVLFALVQTSRAYAKTKRLFAVPGTRGTSADYMVTDFEQFTDVWIPVAIGFQATALVPFLSIIDRLSLLSEEADRLYFMGSMRLQDMLRESRVLSTDQMYTAAARPARPGHV</sequence>
<dbReference type="Proteomes" id="UP001445335">
    <property type="component" value="Unassembled WGS sequence"/>
</dbReference>
<keyword evidence="3" id="KW-1185">Reference proteome</keyword>
<protein>
    <submittedName>
        <fullName evidence="2">Uncharacterized protein</fullName>
    </submittedName>
</protein>
<organism evidence="2 3">
    <name type="scientific">Elliptochloris bilobata</name>
    <dbReference type="NCBI Taxonomy" id="381761"/>
    <lineage>
        <taxon>Eukaryota</taxon>
        <taxon>Viridiplantae</taxon>
        <taxon>Chlorophyta</taxon>
        <taxon>core chlorophytes</taxon>
        <taxon>Trebouxiophyceae</taxon>
        <taxon>Trebouxiophyceae incertae sedis</taxon>
        <taxon>Elliptochloris clade</taxon>
        <taxon>Elliptochloris</taxon>
    </lineage>
</organism>